<dbReference type="Proteomes" id="UP000012174">
    <property type="component" value="Unassembled WGS sequence"/>
</dbReference>
<organism evidence="7 8">
    <name type="scientific">Eutypa lata (strain UCR-EL1)</name>
    <name type="common">Grapevine dieback disease fungus</name>
    <name type="synonym">Eutypa armeniacae</name>
    <dbReference type="NCBI Taxonomy" id="1287681"/>
    <lineage>
        <taxon>Eukaryota</taxon>
        <taxon>Fungi</taxon>
        <taxon>Dikarya</taxon>
        <taxon>Ascomycota</taxon>
        <taxon>Pezizomycotina</taxon>
        <taxon>Sordariomycetes</taxon>
        <taxon>Xylariomycetidae</taxon>
        <taxon>Xylariales</taxon>
        <taxon>Diatrypaceae</taxon>
        <taxon>Eutypa</taxon>
    </lineage>
</organism>
<feature type="region of interest" description="Disordered" evidence="5">
    <location>
        <begin position="225"/>
        <end position="271"/>
    </location>
</feature>
<comment type="caution">
    <text evidence="4">Lacks conserved residue(s) required for the propagation of feature annotation.</text>
</comment>
<reference evidence="8" key="1">
    <citation type="journal article" date="2013" name="Genome Announc.">
        <title>Draft genome sequence of the grapevine dieback fungus Eutypa lata UCR-EL1.</title>
        <authorList>
            <person name="Blanco-Ulate B."/>
            <person name="Rolshausen P.E."/>
            <person name="Cantu D."/>
        </authorList>
    </citation>
    <scope>NUCLEOTIDE SEQUENCE [LARGE SCALE GENOMIC DNA]</scope>
    <source>
        <strain evidence="8">UCR-EL1</strain>
    </source>
</reference>
<dbReference type="InterPro" id="IPR026591">
    <property type="entry name" value="Sirtuin_cat_small_dom_sf"/>
</dbReference>
<accession>M7SSJ0</accession>
<dbReference type="InterPro" id="IPR026590">
    <property type="entry name" value="Ssirtuin_cat_dom"/>
</dbReference>
<feature type="region of interest" description="Disordered" evidence="5">
    <location>
        <begin position="62"/>
        <end position="130"/>
    </location>
</feature>
<comment type="similarity">
    <text evidence="1">Belongs to the sirtuin family. Class I subfamily.</text>
</comment>
<dbReference type="STRING" id="1287681.M7SSJ0"/>
<dbReference type="PANTHER" id="PTHR11085:SF8">
    <property type="entry name" value="NAD-DEPENDENT HISTONE DEACETYLASE HST3"/>
    <property type="match status" value="1"/>
</dbReference>
<feature type="compositionally biased region" description="Basic and acidic residues" evidence="5">
    <location>
        <begin position="225"/>
        <end position="241"/>
    </location>
</feature>
<feature type="compositionally biased region" description="Basic and acidic residues" evidence="5">
    <location>
        <begin position="261"/>
        <end position="271"/>
    </location>
</feature>
<dbReference type="GO" id="GO:0005634">
    <property type="term" value="C:nucleus"/>
    <property type="evidence" value="ECO:0007669"/>
    <property type="project" value="TreeGrafter"/>
</dbReference>
<feature type="compositionally biased region" description="Acidic residues" evidence="5">
    <location>
        <begin position="74"/>
        <end position="84"/>
    </location>
</feature>
<dbReference type="PANTHER" id="PTHR11085">
    <property type="entry name" value="NAD-DEPENDENT PROTEIN DEACYLASE SIRTUIN-5, MITOCHONDRIAL-RELATED"/>
    <property type="match status" value="1"/>
</dbReference>
<dbReference type="KEGG" id="ela:UCREL1_5794"/>
<dbReference type="EMBL" id="KB706486">
    <property type="protein sequence ID" value="EMR67202.1"/>
    <property type="molecule type" value="Genomic_DNA"/>
</dbReference>
<dbReference type="AlphaFoldDB" id="M7SSJ0"/>
<gene>
    <name evidence="7" type="ORF">UCREL1_5794</name>
</gene>
<feature type="compositionally biased region" description="Basic and acidic residues" evidence="5">
    <location>
        <begin position="108"/>
        <end position="119"/>
    </location>
</feature>
<dbReference type="InterPro" id="IPR050134">
    <property type="entry name" value="NAD-dep_sirtuin_deacylases"/>
</dbReference>
<evidence type="ECO:0000313" key="7">
    <source>
        <dbReference type="EMBL" id="EMR67202.1"/>
    </source>
</evidence>
<evidence type="ECO:0000313" key="8">
    <source>
        <dbReference type="Proteomes" id="UP000012174"/>
    </source>
</evidence>
<evidence type="ECO:0000256" key="1">
    <source>
        <dbReference type="ARBA" id="ARBA00006924"/>
    </source>
</evidence>
<dbReference type="Gene3D" id="3.30.1600.10">
    <property type="entry name" value="SIR2/SIRT2 'Small Domain"/>
    <property type="match status" value="1"/>
</dbReference>
<name>M7SSJ0_EUTLA</name>
<evidence type="ECO:0000256" key="2">
    <source>
        <dbReference type="ARBA" id="ARBA00022679"/>
    </source>
</evidence>
<feature type="domain" description="Deacetylase sirtuin-type" evidence="6">
    <location>
        <begin position="7"/>
        <end position="381"/>
    </location>
</feature>
<dbReference type="InterPro" id="IPR003000">
    <property type="entry name" value="Sirtuin"/>
</dbReference>
<dbReference type="GO" id="GO:0070403">
    <property type="term" value="F:NAD+ binding"/>
    <property type="evidence" value="ECO:0007669"/>
    <property type="project" value="InterPro"/>
</dbReference>
<dbReference type="GO" id="GO:0017136">
    <property type="term" value="F:histone deacetylase activity, NAD-dependent"/>
    <property type="evidence" value="ECO:0007669"/>
    <property type="project" value="TreeGrafter"/>
</dbReference>
<dbReference type="eggNOG" id="KOG2684">
    <property type="taxonomic scope" value="Eukaryota"/>
</dbReference>
<dbReference type="OrthoDB" id="2919105at2759"/>
<keyword evidence="8" id="KW-1185">Reference proteome</keyword>
<protein>
    <submittedName>
        <fullName evidence="7">Putative hst3 protein</fullName>
    </submittedName>
</protein>
<evidence type="ECO:0000256" key="5">
    <source>
        <dbReference type="SAM" id="MobiDB-lite"/>
    </source>
</evidence>
<sequence>MPTVQVTSTTSELLQDVANALGKARKVVVVTGAGISTNTGIPDFRSENGLYSLIQAQFERAAADPPREPQEVQEIAEDESNDFEISDRPTKRRKVSVEPEPPAAESTDQEHLSHSKTDDQPPLTKVESASGVDGFRLRIDGNAALKQDVESSSGRFATSLRQKVREVQPTTTHHFIAQLRDVGKLARVYTQNIDEIEKKIGLSTDLRNGAGNKRRKSAKQQLLIESEKDGKENLDQPKLEDDSIINGKVDGNQPASQASEDAERAKPRSPDKGVECVFLHGSLHSLRCFVCDIVLYGEEHPQSDLISPIVQYDLSAGPDLLLVLGTSLRVHGLKVMVKEFAKASDADSTARDSSTTTDVTTIAITITASPTSTSTSVCSTSVCTTSVYSVYSVCSVCSASSATKRPREHNTLTRSVYVY</sequence>
<dbReference type="PROSITE" id="PS50305">
    <property type="entry name" value="SIRTUIN"/>
    <property type="match status" value="1"/>
</dbReference>
<keyword evidence="2" id="KW-0808">Transferase</keyword>
<keyword evidence="3" id="KW-0520">NAD</keyword>
<dbReference type="Pfam" id="PF02146">
    <property type="entry name" value="SIR2"/>
    <property type="match status" value="2"/>
</dbReference>
<evidence type="ECO:0000259" key="6">
    <source>
        <dbReference type="PROSITE" id="PS50305"/>
    </source>
</evidence>
<dbReference type="HOGENOM" id="CLU_655570_0_0_1"/>
<dbReference type="Gene3D" id="3.40.50.1220">
    <property type="entry name" value="TPP-binding domain"/>
    <property type="match status" value="3"/>
</dbReference>
<dbReference type="SUPFAM" id="SSF52467">
    <property type="entry name" value="DHS-like NAD/FAD-binding domain"/>
    <property type="match status" value="1"/>
</dbReference>
<evidence type="ECO:0000256" key="4">
    <source>
        <dbReference type="PROSITE-ProRule" id="PRU00236"/>
    </source>
</evidence>
<dbReference type="InterPro" id="IPR029035">
    <property type="entry name" value="DHS-like_NAD/FAD-binding_dom"/>
</dbReference>
<proteinExistence type="inferred from homology"/>
<evidence type="ECO:0000256" key="3">
    <source>
        <dbReference type="ARBA" id="ARBA00023027"/>
    </source>
</evidence>